<dbReference type="SUPFAM" id="SSF47473">
    <property type="entry name" value="EF-hand"/>
    <property type="match status" value="1"/>
</dbReference>
<evidence type="ECO:0000256" key="4">
    <source>
        <dbReference type="SAM" id="MobiDB-lite"/>
    </source>
</evidence>
<organism evidence="6 7">
    <name type="scientific">Adiantum capillus-veneris</name>
    <name type="common">Maidenhair fern</name>
    <dbReference type="NCBI Taxonomy" id="13818"/>
    <lineage>
        <taxon>Eukaryota</taxon>
        <taxon>Viridiplantae</taxon>
        <taxon>Streptophyta</taxon>
        <taxon>Embryophyta</taxon>
        <taxon>Tracheophyta</taxon>
        <taxon>Polypodiopsida</taxon>
        <taxon>Polypodiidae</taxon>
        <taxon>Polypodiales</taxon>
        <taxon>Pteridineae</taxon>
        <taxon>Pteridaceae</taxon>
        <taxon>Vittarioideae</taxon>
        <taxon>Adiantum</taxon>
    </lineage>
</organism>
<keyword evidence="2" id="KW-0677">Repeat</keyword>
<dbReference type="OrthoDB" id="26525at2759"/>
<dbReference type="InterPro" id="IPR039647">
    <property type="entry name" value="EF_hand_pair_protein_CML-like"/>
</dbReference>
<feature type="domain" description="EF-hand" evidence="5">
    <location>
        <begin position="220"/>
        <end position="254"/>
    </location>
</feature>
<dbReference type="InterPro" id="IPR018247">
    <property type="entry name" value="EF_Hand_1_Ca_BS"/>
</dbReference>
<proteinExistence type="predicted"/>
<evidence type="ECO:0000256" key="3">
    <source>
        <dbReference type="ARBA" id="ARBA00022837"/>
    </source>
</evidence>
<dbReference type="InterPro" id="IPR002048">
    <property type="entry name" value="EF_hand_dom"/>
</dbReference>
<feature type="compositionally biased region" description="Low complexity" evidence="4">
    <location>
        <begin position="10"/>
        <end position="33"/>
    </location>
</feature>
<dbReference type="FunFam" id="1.10.238.10:FF:000001">
    <property type="entry name" value="Calmodulin 1"/>
    <property type="match status" value="1"/>
</dbReference>
<keyword evidence="7" id="KW-1185">Reference proteome</keyword>
<dbReference type="Gene3D" id="1.10.238.10">
    <property type="entry name" value="EF-hand"/>
    <property type="match status" value="2"/>
</dbReference>
<keyword evidence="3" id="KW-0106">Calcium</keyword>
<dbReference type="Pfam" id="PF13499">
    <property type="entry name" value="EF-hand_7"/>
    <property type="match status" value="2"/>
</dbReference>
<dbReference type="PANTHER" id="PTHR10891">
    <property type="entry name" value="EF-HAND CALCIUM-BINDING DOMAIN CONTAINING PROTEIN"/>
    <property type="match status" value="1"/>
</dbReference>
<evidence type="ECO:0000256" key="2">
    <source>
        <dbReference type="ARBA" id="ARBA00022737"/>
    </source>
</evidence>
<keyword evidence="1" id="KW-0479">Metal-binding</keyword>
<protein>
    <recommendedName>
        <fullName evidence="5">EF-hand domain-containing protein</fullName>
    </recommendedName>
</protein>
<feature type="region of interest" description="Disordered" evidence="4">
    <location>
        <begin position="1"/>
        <end position="88"/>
    </location>
</feature>
<evidence type="ECO:0000313" key="6">
    <source>
        <dbReference type="EMBL" id="KAI5077079.1"/>
    </source>
</evidence>
<dbReference type="CDD" id="cd00051">
    <property type="entry name" value="EFh"/>
    <property type="match status" value="1"/>
</dbReference>
<dbReference type="SMART" id="SM00054">
    <property type="entry name" value="EFh"/>
    <property type="match status" value="4"/>
</dbReference>
<dbReference type="GO" id="GO:0005509">
    <property type="term" value="F:calcium ion binding"/>
    <property type="evidence" value="ECO:0007669"/>
    <property type="project" value="InterPro"/>
</dbReference>
<dbReference type="AlphaFoldDB" id="A0A9D4ZIT5"/>
<feature type="domain" description="EF-hand" evidence="5">
    <location>
        <begin position="104"/>
        <end position="139"/>
    </location>
</feature>
<feature type="domain" description="EF-hand" evidence="5">
    <location>
        <begin position="140"/>
        <end position="175"/>
    </location>
</feature>
<name>A0A9D4ZIT5_ADICA</name>
<dbReference type="EMBL" id="JABFUD020000008">
    <property type="protein sequence ID" value="KAI5077079.1"/>
    <property type="molecule type" value="Genomic_DNA"/>
</dbReference>
<dbReference type="PROSITE" id="PS50222">
    <property type="entry name" value="EF_HAND_2"/>
    <property type="match status" value="4"/>
</dbReference>
<reference evidence="6" key="1">
    <citation type="submission" date="2021-01" db="EMBL/GenBank/DDBJ databases">
        <title>Adiantum capillus-veneris genome.</title>
        <authorList>
            <person name="Fang Y."/>
            <person name="Liao Q."/>
        </authorList>
    </citation>
    <scope>NUCLEOTIDE SEQUENCE</scope>
    <source>
        <strain evidence="6">H3</strain>
        <tissue evidence="6">Leaf</tissue>
    </source>
</reference>
<evidence type="ECO:0000313" key="7">
    <source>
        <dbReference type="Proteomes" id="UP000886520"/>
    </source>
</evidence>
<gene>
    <name evidence="6" type="ORF">GOP47_0009144</name>
</gene>
<feature type="domain" description="EF-hand" evidence="5">
    <location>
        <begin position="180"/>
        <end position="215"/>
    </location>
</feature>
<evidence type="ECO:0000256" key="1">
    <source>
        <dbReference type="ARBA" id="ARBA00022723"/>
    </source>
</evidence>
<dbReference type="PROSITE" id="PS00018">
    <property type="entry name" value="EF_HAND_1"/>
    <property type="match status" value="2"/>
</dbReference>
<evidence type="ECO:0000259" key="5">
    <source>
        <dbReference type="PROSITE" id="PS50222"/>
    </source>
</evidence>
<sequence length="254" mass="27367">MKLPLKLSHSRTNSPSSSTPSSPCSSPRTSPTSFQKKFRFPLPSIGSSKRTRREAAAGREPSTAMGSPRTPTSPAVVGNGKGKSSCEYSSAVASPSSAASAAEGGMAEIEQVFAQFDANGDGKISTEELQAVLVSLGDETTREEAALMVREVDADGDGFIDLNEFVEMNRRCVEEEKEVAVEEEMAAAFAIFDLEKKGRITAEGLQQVLQRLGGHVAHSASMEDCRRMIRGVDRKGVGHVDFDDFKRMMTPLIF</sequence>
<accession>A0A9D4ZIT5</accession>
<dbReference type="InterPro" id="IPR011992">
    <property type="entry name" value="EF-hand-dom_pair"/>
</dbReference>
<dbReference type="Proteomes" id="UP000886520">
    <property type="component" value="Chromosome 8"/>
</dbReference>
<comment type="caution">
    <text evidence="6">The sequence shown here is derived from an EMBL/GenBank/DDBJ whole genome shotgun (WGS) entry which is preliminary data.</text>
</comment>